<dbReference type="InterPro" id="IPR050052">
    <property type="entry name" value="ATP-dep_Clp_protease_ClpX"/>
</dbReference>
<feature type="region of interest" description="Disordered" evidence="3">
    <location>
        <begin position="473"/>
        <end position="507"/>
    </location>
</feature>
<dbReference type="InterPro" id="IPR019489">
    <property type="entry name" value="Clp_ATPase_C"/>
</dbReference>
<evidence type="ECO:0000313" key="7">
    <source>
        <dbReference type="Proteomes" id="UP000019377"/>
    </source>
</evidence>
<sequence length="540" mass="58616">MFGRSEREWLLNAPEIKFGDKPRRVSAKTPAEQAETAKWSAETARIGVFGVDPDEVSYFSSNQGTQPKQSEGEELKWTTPATEERAKADVERHTSAVHPFPSPPQSAPLPAGEGGILASNPGNLPFFEKSNILLLGPSGSGKTLLLRTLAQALDVPFVHVDATPLTMAGYVGDDVESIIHRLLVESNWDVARAQRGIVCIDEIDKLKKTGKGGAGKDVGGEGVQQALLRLLEGTVVGVPNKAGASNKAAKGSTQAQAQQSPEGGELGAWYAHRKRATQQGEQPATFNVDTSSILFVLSGAFVGIDDVIRTRLSPKAETEAKWSQTDLLSRLEPTDLESYGMIPEFIGRLPVSVVLNPLTFHDLVRVMTEPRNSLVDQYTSLFALNGIQLHMSSGAIEEVVHRAMGNGGGGARSLRRIMEEVLLDAFYESYGGESVKYILVGREMVRDAKVGLFSRGQRFEFEARVRGEAEEWEAEQARKGADEKVDGGSKGKSGEMKGKGKGGDVEVDATRADKARLKARALIRSRLRRTNRLVDPVIYI</sequence>
<evidence type="ECO:0000313" key="6">
    <source>
        <dbReference type="EMBL" id="EST05699.1"/>
    </source>
</evidence>
<proteinExistence type="predicted"/>
<dbReference type="SMART" id="SM01086">
    <property type="entry name" value="ClpB_D2-small"/>
    <property type="match status" value="1"/>
</dbReference>
<dbReference type="Pfam" id="PF07724">
    <property type="entry name" value="AAA_2"/>
    <property type="match status" value="1"/>
</dbReference>
<keyword evidence="2" id="KW-0067">ATP-binding</keyword>
<dbReference type="GO" id="GO:0016887">
    <property type="term" value="F:ATP hydrolysis activity"/>
    <property type="evidence" value="ECO:0007669"/>
    <property type="project" value="InterPro"/>
</dbReference>
<dbReference type="SMART" id="SM00382">
    <property type="entry name" value="AAA"/>
    <property type="match status" value="1"/>
</dbReference>
<dbReference type="Gene3D" id="1.10.8.60">
    <property type="match status" value="1"/>
</dbReference>
<dbReference type="OrthoDB" id="1721884at2759"/>
<dbReference type="EMBL" id="KI545884">
    <property type="protein sequence ID" value="EST05699.1"/>
    <property type="molecule type" value="Genomic_DNA"/>
</dbReference>
<feature type="compositionally biased region" description="Basic and acidic residues" evidence="3">
    <location>
        <begin position="70"/>
        <end position="94"/>
    </location>
</feature>
<feature type="domain" description="AAA+ ATPase" evidence="4">
    <location>
        <begin position="128"/>
        <end position="261"/>
    </location>
</feature>
<feature type="compositionally biased region" description="Low complexity" evidence="3">
    <location>
        <begin position="242"/>
        <end position="252"/>
    </location>
</feature>
<protein>
    <submittedName>
        <fullName evidence="6">Uncharacterized protein</fullName>
    </submittedName>
</protein>
<dbReference type="GO" id="GO:0005524">
    <property type="term" value="F:ATP binding"/>
    <property type="evidence" value="ECO:0007669"/>
    <property type="project" value="UniProtKB-KW"/>
</dbReference>
<dbReference type="STRING" id="1365824.V5EUC4"/>
<dbReference type="OMA" id="MPGSENC"/>
<evidence type="ECO:0000259" key="5">
    <source>
        <dbReference type="SMART" id="SM01086"/>
    </source>
</evidence>
<dbReference type="GeneID" id="27420938"/>
<evidence type="ECO:0000256" key="3">
    <source>
        <dbReference type="SAM" id="MobiDB-lite"/>
    </source>
</evidence>
<gene>
    <name evidence="6" type="ORF">PSEUBRA_SCAF4g04864</name>
</gene>
<dbReference type="GO" id="GO:0051603">
    <property type="term" value="P:proteolysis involved in protein catabolic process"/>
    <property type="evidence" value="ECO:0007669"/>
    <property type="project" value="TreeGrafter"/>
</dbReference>
<dbReference type="AlphaFoldDB" id="V5EUC4"/>
<keyword evidence="7" id="KW-1185">Reference proteome</keyword>
<reference evidence="7" key="1">
    <citation type="journal article" date="2013" name="Genome Announc.">
        <title>Draft genome sequence of Pseudozyma brasiliensis sp. nov. strain GHG001, a high producer of endo-1,4-xylanase isolated from an insect pest of sugarcane.</title>
        <authorList>
            <person name="Oliveira J.V.D.C."/>
            <person name="dos Santos R.A.C."/>
            <person name="Borges T.A."/>
            <person name="Riano-Pachon D.M."/>
            <person name="Goldman G.H."/>
        </authorList>
    </citation>
    <scope>NUCLEOTIDE SEQUENCE [LARGE SCALE GENOMIC DNA]</scope>
    <source>
        <strain evidence="7">GHG001</strain>
    </source>
</reference>
<dbReference type="Proteomes" id="UP000019377">
    <property type="component" value="Unassembled WGS sequence"/>
</dbReference>
<dbReference type="InterPro" id="IPR027417">
    <property type="entry name" value="P-loop_NTPase"/>
</dbReference>
<dbReference type="PANTHER" id="PTHR48102">
    <property type="entry name" value="ATP-DEPENDENT CLP PROTEASE ATP-BINDING SUBUNIT CLPX-LIKE, MITOCHONDRIAL-RELATED"/>
    <property type="match status" value="1"/>
</dbReference>
<dbReference type="eggNOG" id="KOG0745">
    <property type="taxonomic scope" value="Eukaryota"/>
</dbReference>
<feature type="domain" description="Clp ATPase C-terminal" evidence="5">
    <location>
        <begin position="358"/>
        <end position="452"/>
    </location>
</feature>
<evidence type="ECO:0000256" key="1">
    <source>
        <dbReference type="ARBA" id="ARBA00022741"/>
    </source>
</evidence>
<dbReference type="InterPro" id="IPR003959">
    <property type="entry name" value="ATPase_AAA_core"/>
</dbReference>
<feature type="compositionally biased region" description="Polar residues" evidence="3">
    <location>
        <begin position="58"/>
        <end position="69"/>
    </location>
</feature>
<feature type="region of interest" description="Disordered" evidence="3">
    <location>
        <begin position="242"/>
        <end position="263"/>
    </location>
</feature>
<dbReference type="PANTHER" id="PTHR48102:SF7">
    <property type="entry name" value="ATP-DEPENDENT CLP PROTEASE ATP-BINDING SUBUNIT CLPX-LIKE, MITOCHONDRIAL"/>
    <property type="match status" value="1"/>
</dbReference>
<dbReference type="HOGENOM" id="CLU_504452_0_0_1"/>
<evidence type="ECO:0000259" key="4">
    <source>
        <dbReference type="SMART" id="SM00382"/>
    </source>
</evidence>
<dbReference type="InterPro" id="IPR003593">
    <property type="entry name" value="AAA+_ATPase"/>
</dbReference>
<evidence type="ECO:0000256" key="2">
    <source>
        <dbReference type="ARBA" id="ARBA00022840"/>
    </source>
</evidence>
<dbReference type="SUPFAM" id="SSF52540">
    <property type="entry name" value="P-loop containing nucleoside triphosphate hydrolases"/>
    <property type="match status" value="1"/>
</dbReference>
<dbReference type="Gene3D" id="3.40.50.300">
    <property type="entry name" value="P-loop containing nucleotide triphosphate hydrolases"/>
    <property type="match status" value="1"/>
</dbReference>
<keyword evidence="1" id="KW-0547">Nucleotide-binding</keyword>
<accession>V5EUC4</accession>
<organism evidence="6 7">
    <name type="scientific">Kalmanozyma brasiliensis (strain GHG001)</name>
    <name type="common">Yeast</name>
    <name type="synonym">Pseudozyma brasiliensis</name>
    <dbReference type="NCBI Taxonomy" id="1365824"/>
    <lineage>
        <taxon>Eukaryota</taxon>
        <taxon>Fungi</taxon>
        <taxon>Dikarya</taxon>
        <taxon>Basidiomycota</taxon>
        <taxon>Ustilaginomycotina</taxon>
        <taxon>Ustilaginomycetes</taxon>
        <taxon>Ustilaginales</taxon>
        <taxon>Ustilaginaceae</taxon>
        <taxon>Kalmanozyma</taxon>
    </lineage>
</organism>
<feature type="region of interest" description="Disordered" evidence="3">
    <location>
        <begin position="57"/>
        <end position="115"/>
    </location>
</feature>
<dbReference type="GO" id="GO:0005759">
    <property type="term" value="C:mitochondrial matrix"/>
    <property type="evidence" value="ECO:0007669"/>
    <property type="project" value="TreeGrafter"/>
</dbReference>
<name>V5EUC4_KALBG</name>
<dbReference type="FunFam" id="1.10.8.60:FF:000138">
    <property type="entry name" value="ATP-dependent Clp protease ATP-binding subunit ClpX"/>
    <property type="match status" value="1"/>
</dbReference>